<evidence type="ECO:0000256" key="5">
    <source>
        <dbReference type="SAM" id="MobiDB-lite"/>
    </source>
</evidence>
<evidence type="ECO:0000313" key="8">
    <source>
        <dbReference type="Proteomes" id="UP000324632"/>
    </source>
</evidence>
<feature type="transmembrane region" description="Helical" evidence="6">
    <location>
        <begin position="56"/>
        <end position="75"/>
    </location>
</feature>
<dbReference type="Proteomes" id="UP000324632">
    <property type="component" value="Chromosome 24"/>
</dbReference>
<keyword evidence="4 6" id="KW-0472">Membrane</keyword>
<comment type="caution">
    <text evidence="7">The sequence shown here is derived from an EMBL/GenBank/DDBJ whole genome shotgun (WGS) entry which is preliminary data.</text>
</comment>
<dbReference type="InterPro" id="IPR003689">
    <property type="entry name" value="ZIP"/>
</dbReference>
<dbReference type="AlphaFoldDB" id="A0A5A9N0S0"/>
<evidence type="ECO:0000256" key="4">
    <source>
        <dbReference type="ARBA" id="ARBA00023136"/>
    </source>
</evidence>
<evidence type="ECO:0000256" key="3">
    <source>
        <dbReference type="ARBA" id="ARBA00022989"/>
    </source>
</evidence>
<gene>
    <name evidence="7" type="ORF">E1301_Tti023472</name>
</gene>
<keyword evidence="2 6" id="KW-0812">Transmembrane</keyword>
<feature type="transmembrane region" description="Helical" evidence="6">
    <location>
        <begin position="222"/>
        <end position="246"/>
    </location>
</feature>
<feature type="region of interest" description="Disordered" evidence="5">
    <location>
        <begin position="93"/>
        <end position="117"/>
    </location>
</feature>
<accession>A0A5A9N0S0</accession>
<comment type="subcellular location">
    <subcellularLocation>
        <location evidence="1">Membrane</location>
        <topology evidence="1">Multi-pass membrane protein</topology>
    </subcellularLocation>
</comment>
<evidence type="ECO:0000256" key="6">
    <source>
        <dbReference type="SAM" id="Phobius"/>
    </source>
</evidence>
<dbReference type="GO" id="GO:0005385">
    <property type="term" value="F:zinc ion transmembrane transporter activity"/>
    <property type="evidence" value="ECO:0007669"/>
    <property type="project" value="TreeGrafter"/>
</dbReference>
<organism evidence="7 8">
    <name type="scientific">Triplophysa tibetana</name>
    <dbReference type="NCBI Taxonomy" id="1572043"/>
    <lineage>
        <taxon>Eukaryota</taxon>
        <taxon>Metazoa</taxon>
        <taxon>Chordata</taxon>
        <taxon>Craniata</taxon>
        <taxon>Vertebrata</taxon>
        <taxon>Euteleostomi</taxon>
        <taxon>Actinopterygii</taxon>
        <taxon>Neopterygii</taxon>
        <taxon>Teleostei</taxon>
        <taxon>Ostariophysi</taxon>
        <taxon>Cypriniformes</taxon>
        <taxon>Nemacheilidae</taxon>
        <taxon>Triplophysa</taxon>
    </lineage>
</organism>
<evidence type="ECO:0000313" key="7">
    <source>
        <dbReference type="EMBL" id="KAA0702566.1"/>
    </source>
</evidence>
<feature type="transmembrane region" description="Helical" evidence="6">
    <location>
        <begin position="258"/>
        <end position="276"/>
    </location>
</feature>
<evidence type="ECO:0000256" key="2">
    <source>
        <dbReference type="ARBA" id="ARBA00022692"/>
    </source>
</evidence>
<reference evidence="7 8" key="1">
    <citation type="journal article" date="2019" name="Mol. Ecol. Resour.">
        <title>Chromosome-level genome assembly of Triplophysa tibetana, a fish adapted to the harsh high-altitude environment of the Tibetan Plateau.</title>
        <authorList>
            <person name="Yang X."/>
            <person name="Liu H."/>
            <person name="Ma Z."/>
            <person name="Zou Y."/>
            <person name="Zou M."/>
            <person name="Mao Y."/>
            <person name="Li X."/>
            <person name="Wang H."/>
            <person name="Chen T."/>
            <person name="Wang W."/>
            <person name="Yang R."/>
        </authorList>
    </citation>
    <scope>NUCLEOTIDE SEQUENCE [LARGE SCALE GENOMIC DNA]</scope>
    <source>
        <strain evidence="7">TTIB1903HZAU</strain>
        <tissue evidence="7">Muscle</tissue>
    </source>
</reference>
<proteinExistence type="predicted"/>
<keyword evidence="8" id="KW-1185">Reference proteome</keyword>
<feature type="transmembrane region" description="Helical" evidence="6">
    <location>
        <begin position="190"/>
        <end position="210"/>
    </location>
</feature>
<keyword evidence="3 6" id="KW-1133">Transmembrane helix</keyword>
<dbReference type="PANTHER" id="PTHR11040:SF58">
    <property type="entry name" value="ZINC TRANSPORTER ZIP1"/>
    <property type="match status" value="1"/>
</dbReference>
<protein>
    <submittedName>
        <fullName evidence="7">Zinc transporter ZIP1</fullName>
    </submittedName>
</protein>
<feature type="transmembrane region" description="Helical" evidence="6">
    <location>
        <begin position="126"/>
        <end position="144"/>
    </location>
</feature>
<evidence type="ECO:0000256" key="1">
    <source>
        <dbReference type="ARBA" id="ARBA00004141"/>
    </source>
</evidence>
<dbReference type="GO" id="GO:0005886">
    <property type="term" value="C:plasma membrane"/>
    <property type="evidence" value="ECO:0007669"/>
    <property type="project" value="TreeGrafter"/>
</dbReference>
<name>A0A5A9N0S0_9TELE</name>
<dbReference type="PANTHER" id="PTHR11040">
    <property type="entry name" value="ZINC/IRON TRANSPORTER"/>
    <property type="match status" value="1"/>
</dbReference>
<dbReference type="EMBL" id="SOYY01000024">
    <property type="protein sequence ID" value="KAA0702566.1"/>
    <property type="molecule type" value="Genomic_DNA"/>
</dbReference>
<feature type="transmembrane region" description="Helical" evidence="6">
    <location>
        <begin position="156"/>
        <end position="178"/>
    </location>
</feature>
<sequence length="292" mass="31647">MSSFASGVFLAAALLERLPVYLDNTRQTFGRLGVTLKIDAEMMLICQQLRFPLPEFILVMGVLVVLVAEQILLAFRDQSRDLSCEKEALLDSGPQRDTHSYQQSPFSRRRVSGTDRSCGPEDVRSHAGLGVFLLLFSLCPYAVFQGLSAGAQLGRGRLLDICLALVLREGTIAVSLAFRLVHSDLRRTAVAAALLLFSVMSPVGMGIAGVQAEMKPSPQVQLVYSAVEGLTLGIFINVTVVGMMGYRPASPKHRIHKVAFLLTGFAVFTGVLLIQTSTSVEEFSVSGADRLV</sequence>
<dbReference type="Pfam" id="PF02535">
    <property type="entry name" value="Zip"/>
    <property type="match status" value="1"/>
</dbReference>